<feature type="transmembrane region" description="Helical" evidence="6">
    <location>
        <begin position="77"/>
        <end position="97"/>
    </location>
</feature>
<feature type="transmembrane region" description="Helical" evidence="6">
    <location>
        <begin position="37"/>
        <end position="56"/>
    </location>
</feature>
<dbReference type="GO" id="GO:0005886">
    <property type="term" value="C:plasma membrane"/>
    <property type="evidence" value="ECO:0007669"/>
    <property type="project" value="UniProtKB-SubCell"/>
</dbReference>
<protein>
    <submittedName>
        <fullName evidence="7">ATP synthase subunit I</fullName>
    </submittedName>
</protein>
<accession>A0A934NHD4</accession>
<keyword evidence="2" id="KW-1003">Cell membrane</keyword>
<organism evidence="7 8">
    <name type="scientific">Candidatus Amunia macphersoniae</name>
    <dbReference type="NCBI Taxonomy" id="3127014"/>
    <lineage>
        <taxon>Bacteria</taxon>
        <taxon>Bacillati</taxon>
        <taxon>Candidatus Dormiibacterota</taxon>
        <taxon>Candidatus Dormibacteria</taxon>
        <taxon>Candidatus Aeolococcales</taxon>
        <taxon>Candidatus Aeolococcaceae</taxon>
        <taxon>Candidatus Amunia</taxon>
    </lineage>
</organism>
<evidence type="ECO:0000256" key="2">
    <source>
        <dbReference type="ARBA" id="ARBA00022475"/>
    </source>
</evidence>
<reference evidence="7 8" key="1">
    <citation type="submission" date="2020-10" db="EMBL/GenBank/DDBJ databases">
        <title>Ca. Dormibacterota MAGs.</title>
        <authorList>
            <person name="Montgomery K."/>
        </authorList>
    </citation>
    <scope>NUCLEOTIDE SEQUENCE [LARGE SCALE GENOMIC DNA]</scope>
    <source>
        <strain evidence="7">Mitchell_Peninsula_5</strain>
    </source>
</reference>
<dbReference type="InterPro" id="IPR005598">
    <property type="entry name" value="ATP_synth_I"/>
</dbReference>
<proteinExistence type="predicted"/>
<evidence type="ECO:0000256" key="5">
    <source>
        <dbReference type="ARBA" id="ARBA00023136"/>
    </source>
</evidence>
<evidence type="ECO:0000313" key="8">
    <source>
        <dbReference type="Proteomes" id="UP000614410"/>
    </source>
</evidence>
<dbReference type="Proteomes" id="UP000614410">
    <property type="component" value="Unassembled WGS sequence"/>
</dbReference>
<keyword evidence="3 6" id="KW-0812">Transmembrane</keyword>
<comment type="subcellular location">
    <subcellularLocation>
        <location evidence="1">Cell membrane</location>
        <topology evidence="1">Multi-pass membrane protein</topology>
    </subcellularLocation>
</comment>
<evidence type="ECO:0000313" key="7">
    <source>
        <dbReference type="EMBL" id="MBJ7610401.1"/>
    </source>
</evidence>
<feature type="transmembrane region" description="Helical" evidence="6">
    <location>
        <begin position="12"/>
        <end position="31"/>
    </location>
</feature>
<keyword evidence="4 6" id="KW-1133">Transmembrane helix</keyword>
<dbReference type="EMBL" id="JAEKNN010000062">
    <property type="protein sequence ID" value="MBJ7610401.1"/>
    <property type="molecule type" value="Genomic_DNA"/>
</dbReference>
<sequence length="136" mass="13960">MAVLDDHRGLAAHTIVVMTVLAAVLSLALLAARRADALPGLLAGTAVGVADVTLLSRSLRRFAAGDGLSARALGAGMLSRFLSIGILLGLVLCIRGLNPLAALVGFLFTPLAIGVSGVRALRRDQKALVDVADARR</sequence>
<feature type="transmembrane region" description="Helical" evidence="6">
    <location>
        <begin position="103"/>
        <end position="121"/>
    </location>
</feature>
<dbReference type="Pfam" id="PF03899">
    <property type="entry name" value="ATP-synt_I"/>
    <property type="match status" value="1"/>
</dbReference>
<keyword evidence="5 6" id="KW-0472">Membrane</keyword>
<evidence type="ECO:0000256" key="1">
    <source>
        <dbReference type="ARBA" id="ARBA00004651"/>
    </source>
</evidence>
<evidence type="ECO:0000256" key="3">
    <source>
        <dbReference type="ARBA" id="ARBA00022692"/>
    </source>
</evidence>
<evidence type="ECO:0000256" key="4">
    <source>
        <dbReference type="ARBA" id="ARBA00022989"/>
    </source>
</evidence>
<gene>
    <name evidence="7" type="ORF">JF887_13360</name>
</gene>
<name>A0A934NHD4_9BACT</name>
<evidence type="ECO:0000256" key="6">
    <source>
        <dbReference type="SAM" id="Phobius"/>
    </source>
</evidence>
<dbReference type="AlphaFoldDB" id="A0A934NHD4"/>
<comment type="caution">
    <text evidence="7">The sequence shown here is derived from an EMBL/GenBank/DDBJ whole genome shotgun (WGS) entry which is preliminary data.</text>
</comment>